<dbReference type="Gene3D" id="2.60.40.10">
    <property type="entry name" value="Immunoglobulins"/>
    <property type="match status" value="1"/>
</dbReference>
<name>A0AAW0TLJ8_SCYPA</name>
<feature type="transmembrane region" description="Helical" evidence="2">
    <location>
        <begin position="140"/>
        <end position="158"/>
    </location>
</feature>
<feature type="domain" description="Fibronectin type-III" evidence="3">
    <location>
        <begin position="2"/>
        <end position="91"/>
    </location>
</feature>
<sequence length="220" mass="24666">MRPTNITVLRTSPTSVLVTWTRPSIQPIKYEITYKPTNAKYRVVAEVKAPLKSVVLERLLPLTQYQVFVTTVINNTAVWTSPVVTFHTSIEDINAPVNGTVRIFSTPTILEGVDVDLDDVGSTVTADRKMGHVRVRAEEVGIVLLVLAVWMFAIALFFNRWGKIRMLEPYQEPYKEAPQQLLQHRPSCPMADPCALPINSLKVAPSQESSPQHHPQPDLT</sequence>
<dbReference type="Proteomes" id="UP001487740">
    <property type="component" value="Unassembled WGS sequence"/>
</dbReference>
<dbReference type="Pfam" id="PF16066">
    <property type="entry name" value="DUF4808"/>
    <property type="match status" value="1"/>
</dbReference>
<dbReference type="SUPFAM" id="SSF49265">
    <property type="entry name" value="Fibronectin type III"/>
    <property type="match status" value="1"/>
</dbReference>
<dbReference type="Pfam" id="PF00041">
    <property type="entry name" value="fn3"/>
    <property type="match status" value="1"/>
</dbReference>
<evidence type="ECO:0000313" key="5">
    <source>
        <dbReference type="Proteomes" id="UP001487740"/>
    </source>
</evidence>
<dbReference type="InterPro" id="IPR003961">
    <property type="entry name" value="FN3_dom"/>
</dbReference>
<dbReference type="CDD" id="cd00063">
    <property type="entry name" value="FN3"/>
    <property type="match status" value="1"/>
</dbReference>
<feature type="region of interest" description="Disordered" evidence="1">
    <location>
        <begin position="201"/>
        <end position="220"/>
    </location>
</feature>
<protein>
    <recommendedName>
        <fullName evidence="3">Fibronectin type-III domain-containing protein</fullName>
    </recommendedName>
</protein>
<dbReference type="InterPro" id="IPR036116">
    <property type="entry name" value="FN3_sf"/>
</dbReference>
<dbReference type="PANTHER" id="PTHR21104:SF2">
    <property type="entry name" value="FIBRONECTIN TYPE-III DOMAIN-CONTAINING PROTEIN"/>
    <property type="match status" value="1"/>
</dbReference>
<dbReference type="SMART" id="SM00060">
    <property type="entry name" value="FN3"/>
    <property type="match status" value="1"/>
</dbReference>
<dbReference type="PROSITE" id="PS50853">
    <property type="entry name" value="FN3"/>
    <property type="match status" value="1"/>
</dbReference>
<evidence type="ECO:0000313" key="4">
    <source>
        <dbReference type="EMBL" id="KAK8388306.1"/>
    </source>
</evidence>
<comment type="caution">
    <text evidence="4">The sequence shown here is derived from an EMBL/GenBank/DDBJ whole genome shotgun (WGS) entry which is preliminary data.</text>
</comment>
<reference evidence="4 5" key="1">
    <citation type="submission" date="2023-03" db="EMBL/GenBank/DDBJ databases">
        <title>High-quality genome of Scylla paramamosain provides insights in environmental adaptation.</title>
        <authorList>
            <person name="Zhang L."/>
        </authorList>
    </citation>
    <scope>NUCLEOTIDE SEQUENCE [LARGE SCALE GENOMIC DNA]</scope>
    <source>
        <strain evidence="4">LZ_2023a</strain>
        <tissue evidence="4">Muscle</tissue>
    </source>
</reference>
<evidence type="ECO:0000256" key="2">
    <source>
        <dbReference type="SAM" id="Phobius"/>
    </source>
</evidence>
<accession>A0AAW0TLJ8</accession>
<keyword evidence="2" id="KW-0812">Transmembrane</keyword>
<gene>
    <name evidence="4" type="ORF">O3P69_020363</name>
</gene>
<dbReference type="PANTHER" id="PTHR21104">
    <property type="entry name" value="FIBRONECTIN TYPE III DOMAIN-CONTAINING PROTEIN"/>
    <property type="match status" value="1"/>
</dbReference>
<keyword evidence="5" id="KW-1185">Reference proteome</keyword>
<dbReference type="AlphaFoldDB" id="A0AAW0TLJ8"/>
<evidence type="ECO:0000259" key="3">
    <source>
        <dbReference type="PROSITE" id="PS50853"/>
    </source>
</evidence>
<proteinExistence type="predicted"/>
<dbReference type="EMBL" id="JARAKH010000028">
    <property type="protein sequence ID" value="KAK8388306.1"/>
    <property type="molecule type" value="Genomic_DNA"/>
</dbReference>
<organism evidence="4 5">
    <name type="scientific">Scylla paramamosain</name>
    <name type="common">Mud crab</name>
    <dbReference type="NCBI Taxonomy" id="85552"/>
    <lineage>
        <taxon>Eukaryota</taxon>
        <taxon>Metazoa</taxon>
        <taxon>Ecdysozoa</taxon>
        <taxon>Arthropoda</taxon>
        <taxon>Crustacea</taxon>
        <taxon>Multicrustacea</taxon>
        <taxon>Malacostraca</taxon>
        <taxon>Eumalacostraca</taxon>
        <taxon>Eucarida</taxon>
        <taxon>Decapoda</taxon>
        <taxon>Pleocyemata</taxon>
        <taxon>Brachyura</taxon>
        <taxon>Eubrachyura</taxon>
        <taxon>Portunoidea</taxon>
        <taxon>Portunidae</taxon>
        <taxon>Portuninae</taxon>
        <taxon>Scylla</taxon>
    </lineage>
</organism>
<dbReference type="InterPro" id="IPR032073">
    <property type="entry name" value="FNDC5_C"/>
</dbReference>
<feature type="compositionally biased region" description="Polar residues" evidence="1">
    <location>
        <begin position="206"/>
        <end position="220"/>
    </location>
</feature>
<dbReference type="InterPro" id="IPR013783">
    <property type="entry name" value="Ig-like_fold"/>
</dbReference>
<keyword evidence="2" id="KW-1133">Transmembrane helix</keyword>
<keyword evidence="2" id="KW-0472">Membrane</keyword>
<evidence type="ECO:0000256" key="1">
    <source>
        <dbReference type="SAM" id="MobiDB-lite"/>
    </source>
</evidence>